<keyword evidence="2 3" id="KW-0040">ANK repeat</keyword>
<reference evidence="5" key="1">
    <citation type="submission" date="2019-06" db="EMBL/GenBank/DDBJ databases">
        <authorList>
            <person name="Broberg M."/>
        </authorList>
    </citation>
    <scope>NUCLEOTIDE SEQUENCE [LARGE SCALE GENOMIC DNA]</scope>
</reference>
<dbReference type="PANTHER" id="PTHR24193">
    <property type="entry name" value="ANKYRIN REPEAT PROTEIN"/>
    <property type="match status" value="1"/>
</dbReference>
<evidence type="ECO:0000313" key="4">
    <source>
        <dbReference type="EMBL" id="CAH0056847.1"/>
    </source>
</evidence>
<dbReference type="EMBL" id="CABFOC020000063">
    <property type="protein sequence ID" value="CAH0056847.1"/>
    <property type="molecule type" value="Genomic_DNA"/>
</dbReference>
<dbReference type="InterPro" id="IPR002110">
    <property type="entry name" value="Ankyrin_rpt"/>
</dbReference>
<gene>
    <name evidence="4" type="ORF">CSOL1703_00006795</name>
</gene>
<dbReference type="AlphaFoldDB" id="A0A9N9ZJY2"/>
<keyword evidence="5" id="KW-1185">Reference proteome</keyword>
<dbReference type="PANTHER" id="PTHR24193:SF121">
    <property type="entry name" value="ADA2A-CONTAINING COMPLEX COMPONENT 3, ISOFORM D"/>
    <property type="match status" value="1"/>
</dbReference>
<dbReference type="PROSITE" id="PS50088">
    <property type="entry name" value="ANK_REPEAT"/>
    <property type="match status" value="2"/>
</dbReference>
<reference evidence="4 5" key="2">
    <citation type="submission" date="2021-10" db="EMBL/GenBank/DDBJ databases">
        <authorList>
            <person name="Piombo E."/>
        </authorList>
    </citation>
    <scope>NUCLEOTIDE SEQUENCE [LARGE SCALE GENOMIC DNA]</scope>
</reference>
<dbReference type="Pfam" id="PF12796">
    <property type="entry name" value="Ank_2"/>
    <property type="match status" value="1"/>
</dbReference>
<dbReference type="SUPFAM" id="SSF48403">
    <property type="entry name" value="Ankyrin repeat"/>
    <property type="match status" value="1"/>
</dbReference>
<dbReference type="OrthoDB" id="341259at2759"/>
<dbReference type="SMART" id="SM00248">
    <property type="entry name" value="ANK"/>
    <property type="match status" value="7"/>
</dbReference>
<feature type="repeat" description="ANK" evidence="3">
    <location>
        <begin position="192"/>
        <end position="224"/>
    </location>
</feature>
<comment type="caution">
    <text evidence="4">The sequence shown here is derived from an EMBL/GenBank/DDBJ whole genome shotgun (WGS) entry which is preliminary data.</text>
</comment>
<organism evidence="4 5">
    <name type="scientific">Clonostachys solani</name>
    <dbReference type="NCBI Taxonomy" id="160281"/>
    <lineage>
        <taxon>Eukaryota</taxon>
        <taxon>Fungi</taxon>
        <taxon>Dikarya</taxon>
        <taxon>Ascomycota</taxon>
        <taxon>Pezizomycotina</taxon>
        <taxon>Sordariomycetes</taxon>
        <taxon>Hypocreomycetidae</taxon>
        <taxon>Hypocreales</taxon>
        <taxon>Bionectriaceae</taxon>
        <taxon>Clonostachys</taxon>
    </lineage>
</organism>
<dbReference type="GO" id="GO:0005634">
    <property type="term" value="C:nucleus"/>
    <property type="evidence" value="ECO:0007669"/>
    <property type="project" value="TreeGrafter"/>
</dbReference>
<evidence type="ECO:0000256" key="1">
    <source>
        <dbReference type="ARBA" id="ARBA00022737"/>
    </source>
</evidence>
<dbReference type="GO" id="GO:0045944">
    <property type="term" value="P:positive regulation of transcription by RNA polymerase II"/>
    <property type="evidence" value="ECO:0007669"/>
    <property type="project" value="TreeGrafter"/>
</dbReference>
<dbReference type="PROSITE" id="PS50297">
    <property type="entry name" value="ANK_REP_REGION"/>
    <property type="match status" value="2"/>
</dbReference>
<dbReference type="InterPro" id="IPR036770">
    <property type="entry name" value="Ankyrin_rpt-contain_sf"/>
</dbReference>
<accession>A0A9N9ZJY2</accession>
<evidence type="ECO:0000256" key="3">
    <source>
        <dbReference type="PROSITE-ProRule" id="PRU00023"/>
    </source>
</evidence>
<dbReference type="Pfam" id="PF00023">
    <property type="entry name" value="Ank"/>
    <property type="match status" value="1"/>
</dbReference>
<feature type="repeat" description="ANK" evidence="3">
    <location>
        <begin position="233"/>
        <end position="254"/>
    </location>
</feature>
<sequence length="905" mass="100585">MASSSSMQGSPPLPTEIWLLILDQAANLADLAVFARVNGHFWNTAIPLLYGRAASSSLFTQQRALFWGVVHGLPRTLESALAAGININSIWHSPRRASKFPRFSDFLNTHTFSRALEEDEGEDGGEPEIGEYHDWHWSVIHVATLNGSIPILERLLRENPRLDTGCLGLCDCEVQPQILGPRTADTCSLQIPMWTPLHLAICSGQVRVAELLLSAGASEDMDQLQGGTDLIPTGLTPLHVACMSGQASTAEWLIHARGYQSRIDVLDSAYQSPLVYAYLYRHWDSFQVMLNHGADINIVVTDNLSSAAPHNHGGQDEDEHLVHQTMLYSSIQDRRFDDACRLIGFGVDLHSTGDSDNLPLINLLCESPWDLRPWFAWKIQECKSHLQDIHGSTLLDLLIESRLEFNQSFLGTTALAHAAHSANLIAVNRLLLAGANVNGDEWGDSPPLMMAIENPHQRSILAIVHLLLDSGAAAHYDTMMHEPPLWSLYVHNKDRSEVEPIAEMLLQHGASPVRGTATGNSKHTTPLEKFLADGDVTAFETLRARCPCAILGEDDVIGIWRSVSKRSEAKLIEYVLDMDGCEGVLQKHDVIYLPVPRLSVQIPTPFDLILKLLNLQTGSRRIPGYLGGIINRAIVQNVDPLLIKELLDAGASCRHMYKFRTPLMEVLGKHGKPMELRKQYIRVLLGAGDRIYRDLAMYYSPHLRPHEDPNTILGFALNEVTKDARVLTLIELMLELQPLRNEPSAQTYIYVRQACLIGRMRALMAVIGSSDIAVSTIRSNASKLIHEMLDTIPTQQRTIGDMSDAIDCLEFIIIQDGDCLGSSAPDVSSDTRTAKEKLLALLWSNTSSDNLMVGAIWCMRNRIRFTAEDVAPDFVQLQWPSSFGILVDDHTYLTEVGRRLQRSEV</sequence>
<proteinExistence type="predicted"/>
<dbReference type="Gene3D" id="1.25.40.20">
    <property type="entry name" value="Ankyrin repeat-containing domain"/>
    <property type="match status" value="3"/>
</dbReference>
<name>A0A9N9ZJY2_9HYPO</name>
<evidence type="ECO:0000256" key="2">
    <source>
        <dbReference type="ARBA" id="ARBA00023043"/>
    </source>
</evidence>
<evidence type="ECO:0000313" key="5">
    <source>
        <dbReference type="Proteomes" id="UP000775872"/>
    </source>
</evidence>
<dbReference type="Proteomes" id="UP000775872">
    <property type="component" value="Unassembled WGS sequence"/>
</dbReference>
<protein>
    <submittedName>
        <fullName evidence="4">Uncharacterized protein</fullName>
    </submittedName>
</protein>
<dbReference type="InterPro" id="IPR050663">
    <property type="entry name" value="Ankyrin-SOCS_Box"/>
</dbReference>
<keyword evidence="1" id="KW-0677">Repeat</keyword>
<dbReference type="GO" id="GO:0000976">
    <property type="term" value="F:transcription cis-regulatory region binding"/>
    <property type="evidence" value="ECO:0007669"/>
    <property type="project" value="TreeGrafter"/>
</dbReference>